<proteinExistence type="predicted"/>
<gene>
    <name evidence="2" type="ORF">NSCI0253_LOCUS15567</name>
</gene>
<accession>A0A7S1A3S7</accession>
<dbReference type="AlphaFoldDB" id="A0A7S1A3S7"/>
<dbReference type="EMBL" id="HBFQ01022163">
    <property type="protein sequence ID" value="CAD8841219.1"/>
    <property type="molecule type" value="Transcribed_RNA"/>
</dbReference>
<protein>
    <recommendedName>
        <fullName evidence="3">Protein C10</fullName>
    </recommendedName>
</protein>
<evidence type="ECO:0000313" key="2">
    <source>
        <dbReference type="EMBL" id="CAD8841219.1"/>
    </source>
</evidence>
<feature type="compositionally biased region" description="Low complexity" evidence="1">
    <location>
        <begin position="159"/>
        <end position="169"/>
    </location>
</feature>
<feature type="region of interest" description="Disordered" evidence="1">
    <location>
        <begin position="139"/>
        <end position="171"/>
    </location>
</feature>
<reference evidence="2" key="1">
    <citation type="submission" date="2021-01" db="EMBL/GenBank/DDBJ databases">
        <authorList>
            <person name="Corre E."/>
            <person name="Pelletier E."/>
            <person name="Niang G."/>
            <person name="Scheremetjew M."/>
            <person name="Finn R."/>
            <person name="Kale V."/>
            <person name="Holt S."/>
            <person name="Cochrane G."/>
            <person name="Meng A."/>
            <person name="Brown T."/>
            <person name="Cohen L."/>
        </authorList>
    </citation>
    <scope>NUCLEOTIDE SEQUENCE</scope>
</reference>
<evidence type="ECO:0000256" key="1">
    <source>
        <dbReference type="SAM" id="MobiDB-lite"/>
    </source>
</evidence>
<evidence type="ECO:0008006" key="3">
    <source>
        <dbReference type="Google" id="ProtNLM"/>
    </source>
</evidence>
<name>A0A7S1A3S7_NOCSC</name>
<sequence>MMHAHLPVELDMDDVLVPMTKERALALQRELRDRFSQVTFQAALRSCENTFAYGSPMWKQIRQRLALKEQVEVIPKYGFPPTLDGVVAMVRTVQDLGDPQVDENSRIIEGLLWKTCIRESRAFDWTRWTEMRANTSAHRAVLRPSSPKTRHATDQRYTSASNPVPSSVRPVPPSEINMDEIVVPMTRERALALQSVLYGKFSDPSFVAQVNALAARNVPGSLMFRKALQELAFSVQAEVLPQWGFEASAKGVADMCLSIAALQEAEVDAKTLAINHLLSRSGTLHVPRGAF</sequence>
<organism evidence="2">
    <name type="scientific">Noctiluca scintillans</name>
    <name type="common">Sea sparkle</name>
    <name type="synonym">Red tide dinoflagellate</name>
    <dbReference type="NCBI Taxonomy" id="2966"/>
    <lineage>
        <taxon>Eukaryota</taxon>
        <taxon>Sar</taxon>
        <taxon>Alveolata</taxon>
        <taxon>Dinophyceae</taxon>
        <taxon>Noctilucales</taxon>
        <taxon>Noctilucaceae</taxon>
        <taxon>Noctiluca</taxon>
    </lineage>
</organism>